<evidence type="ECO:0000313" key="1">
    <source>
        <dbReference type="EMBL" id="JAE34384.1"/>
    </source>
</evidence>
<dbReference type="AlphaFoldDB" id="A0A0A9HEZ4"/>
<sequence length="33" mass="3845">MIVHILGGQVYQYCCRRYTIVVLHNSTLLPHLC</sequence>
<name>A0A0A9HEZ4_ARUDO</name>
<accession>A0A0A9HEZ4</accession>
<organism evidence="1">
    <name type="scientific">Arundo donax</name>
    <name type="common">Giant reed</name>
    <name type="synonym">Donax arundinaceus</name>
    <dbReference type="NCBI Taxonomy" id="35708"/>
    <lineage>
        <taxon>Eukaryota</taxon>
        <taxon>Viridiplantae</taxon>
        <taxon>Streptophyta</taxon>
        <taxon>Embryophyta</taxon>
        <taxon>Tracheophyta</taxon>
        <taxon>Spermatophyta</taxon>
        <taxon>Magnoliopsida</taxon>
        <taxon>Liliopsida</taxon>
        <taxon>Poales</taxon>
        <taxon>Poaceae</taxon>
        <taxon>PACMAD clade</taxon>
        <taxon>Arundinoideae</taxon>
        <taxon>Arundineae</taxon>
        <taxon>Arundo</taxon>
    </lineage>
</organism>
<proteinExistence type="predicted"/>
<reference evidence="1" key="1">
    <citation type="submission" date="2014-09" db="EMBL/GenBank/DDBJ databases">
        <authorList>
            <person name="Magalhaes I.L.F."/>
            <person name="Oliveira U."/>
            <person name="Santos F.R."/>
            <person name="Vidigal T.H.D.A."/>
            <person name="Brescovit A.D."/>
            <person name="Santos A.J."/>
        </authorList>
    </citation>
    <scope>NUCLEOTIDE SEQUENCE</scope>
    <source>
        <tissue evidence="1">Shoot tissue taken approximately 20 cm above the soil surface</tissue>
    </source>
</reference>
<reference evidence="1" key="2">
    <citation type="journal article" date="2015" name="Data Brief">
        <title>Shoot transcriptome of the giant reed, Arundo donax.</title>
        <authorList>
            <person name="Barrero R.A."/>
            <person name="Guerrero F.D."/>
            <person name="Moolhuijzen P."/>
            <person name="Goolsby J.A."/>
            <person name="Tidwell J."/>
            <person name="Bellgard S.E."/>
            <person name="Bellgard M.I."/>
        </authorList>
    </citation>
    <scope>NUCLEOTIDE SEQUENCE</scope>
    <source>
        <tissue evidence="1">Shoot tissue taken approximately 20 cm above the soil surface</tissue>
    </source>
</reference>
<protein>
    <submittedName>
        <fullName evidence="1">Uncharacterized protein</fullName>
    </submittedName>
</protein>
<dbReference type="EMBL" id="GBRH01163512">
    <property type="protein sequence ID" value="JAE34384.1"/>
    <property type="molecule type" value="Transcribed_RNA"/>
</dbReference>